<evidence type="ECO:0000256" key="3">
    <source>
        <dbReference type="ARBA" id="ARBA00023015"/>
    </source>
</evidence>
<dbReference type="Gene3D" id="3.30.70.980">
    <property type="match status" value="2"/>
</dbReference>
<dbReference type="Gene3D" id="1.10.10.200">
    <property type="match status" value="1"/>
</dbReference>
<dbReference type="STRING" id="1286528.NHE_0613"/>
<dbReference type="SUPFAM" id="SSF75625">
    <property type="entry name" value="YebC-like"/>
    <property type="match status" value="1"/>
</dbReference>
<accession>X5H4E9</accession>
<keyword evidence="5 6" id="KW-0804">Transcription</keyword>
<evidence type="ECO:0000256" key="7">
    <source>
        <dbReference type="SAM" id="MobiDB-lite"/>
    </source>
</evidence>
<dbReference type="NCBIfam" id="TIGR01033">
    <property type="entry name" value="YebC/PmpR family DNA-binding transcriptional regulator"/>
    <property type="match status" value="1"/>
</dbReference>
<keyword evidence="11" id="KW-1185">Reference proteome</keyword>
<dbReference type="InterPro" id="IPR029072">
    <property type="entry name" value="YebC-like"/>
</dbReference>
<dbReference type="InterPro" id="IPR049083">
    <property type="entry name" value="TACO1_YebC_N"/>
</dbReference>
<evidence type="ECO:0000256" key="4">
    <source>
        <dbReference type="ARBA" id="ARBA00023125"/>
    </source>
</evidence>
<dbReference type="PANTHER" id="PTHR12532:SF11">
    <property type="match status" value="1"/>
</dbReference>
<comment type="similarity">
    <text evidence="1 6">Belongs to the TACO1 family.</text>
</comment>
<keyword evidence="3 6" id="KW-0805">Transcription regulation</keyword>
<feature type="domain" description="TACO1/YebC-like second and third" evidence="8">
    <location>
        <begin position="95"/>
        <end position="237"/>
    </location>
</feature>
<evidence type="ECO:0000256" key="2">
    <source>
        <dbReference type="ARBA" id="ARBA00022490"/>
    </source>
</evidence>
<dbReference type="InterPro" id="IPR026564">
    <property type="entry name" value="Transcrip_reg_TACO1-like_dom3"/>
</dbReference>
<gene>
    <name evidence="10" type="ORF">NHE_0613</name>
</gene>
<dbReference type="InterPro" id="IPR048300">
    <property type="entry name" value="TACO1_YebC-like_2nd/3rd_dom"/>
</dbReference>
<reference evidence="10 11" key="1">
    <citation type="submission" date="2014-03" db="EMBL/GenBank/DDBJ databases">
        <title>Sequencing and Comparison of Genomes and Transcriptome Profiles of Human Ehrlichiosis Agents.</title>
        <authorList>
            <person name="Lin M."/>
            <person name="Daugherty S.C."/>
            <person name="Nagaraj S."/>
            <person name="Cheng Z."/>
            <person name="Xiong Q."/>
            <person name="Lin F.-Y."/>
            <person name="Sengamalay N."/>
            <person name="Ott S."/>
            <person name="Godinez A."/>
            <person name="Tallon L.J."/>
            <person name="Sadzewicz L."/>
            <person name="Fraser C.M."/>
            <person name="Dunning Hotopp J.C."/>
            <person name="Rikihisa Y."/>
        </authorList>
    </citation>
    <scope>NUCLEOTIDE SEQUENCE [LARGE SCALE GENOMIC DNA]</scope>
    <source>
        <strain evidence="10 11">Oregon</strain>
    </source>
</reference>
<evidence type="ECO:0000259" key="8">
    <source>
        <dbReference type="Pfam" id="PF01709"/>
    </source>
</evidence>
<organism evidence="10 11">
    <name type="scientific">Neorickettsia helminthoeca str. Oregon</name>
    <dbReference type="NCBI Taxonomy" id="1286528"/>
    <lineage>
        <taxon>Bacteria</taxon>
        <taxon>Pseudomonadati</taxon>
        <taxon>Pseudomonadota</taxon>
        <taxon>Alphaproteobacteria</taxon>
        <taxon>Rickettsiales</taxon>
        <taxon>Anaplasmataceae</taxon>
        <taxon>Neorickettsia</taxon>
    </lineage>
</organism>
<dbReference type="PANTHER" id="PTHR12532">
    <property type="entry name" value="TRANSLATIONAL ACTIVATOR OF CYTOCHROME C OXIDASE 1"/>
    <property type="match status" value="1"/>
</dbReference>
<dbReference type="InterPro" id="IPR002876">
    <property type="entry name" value="Transcrip_reg_TACO1-like"/>
</dbReference>
<dbReference type="HOGENOM" id="CLU_062974_2_2_5"/>
<dbReference type="AlphaFoldDB" id="X5H4E9"/>
<dbReference type="GO" id="GO:0006355">
    <property type="term" value="P:regulation of DNA-templated transcription"/>
    <property type="evidence" value="ECO:0007669"/>
    <property type="project" value="UniProtKB-UniRule"/>
</dbReference>
<sequence>MAGHSQYANIKHRKGAQDAKKAKKFTKLRRELVVAARSGIPDPAFNPRLRSALANARRQGLPKDKIEAAFKSASNKTDADDYQEIYYMASGSGEMWPNGISVVVDALTNNKNRTASEVRHILSKFGFVFAELSFMFDRLGLFSYAESVDLDRLIEFALEIGALDVKKENKRHNVYSNKEDFSRIADELSKEFGDCEYSGLVWVPKSPQIASKEVQQNLEKMLEALEENDDVQNVYTSISLED</sequence>
<dbReference type="InterPro" id="IPR017856">
    <property type="entry name" value="Integrase-like_N"/>
</dbReference>
<comment type="subcellular location">
    <subcellularLocation>
        <location evidence="6">Cytoplasm</location>
    </subcellularLocation>
</comment>
<name>X5H4E9_9RICK</name>
<dbReference type="NCBIfam" id="NF001030">
    <property type="entry name" value="PRK00110.1"/>
    <property type="match status" value="1"/>
</dbReference>
<evidence type="ECO:0000256" key="6">
    <source>
        <dbReference type="HAMAP-Rule" id="MF_00693"/>
    </source>
</evidence>
<evidence type="ECO:0000256" key="5">
    <source>
        <dbReference type="ARBA" id="ARBA00023163"/>
    </source>
</evidence>
<keyword evidence="4 6" id="KW-0238">DNA-binding</keyword>
<evidence type="ECO:0000256" key="1">
    <source>
        <dbReference type="ARBA" id="ARBA00008724"/>
    </source>
</evidence>
<dbReference type="HAMAP" id="MF_00693">
    <property type="entry name" value="Transcrip_reg_TACO1"/>
    <property type="match status" value="1"/>
</dbReference>
<keyword evidence="2 6" id="KW-0963">Cytoplasm</keyword>
<evidence type="ECO:0000313" key="10">
    <source>
        <dbReference type="EMBL" id="AHX11548.1"/>
    </source>
</evidence>
<dbReference type="GO" id="GO:0003677">
    <property type="term" value="F:DNA binding"/>
    <property type="evidence" value="ECO:0007669"/>
    <property type="project" value="UniProtKB-UniRule"/>
</dbReference>
<dbReference type="OrthoDB" id="9781053at2"/>
<dbReference type="Proteomes" id="UP000023755">
    <property type="component" value="Chromosome"/>
</dbReference>
<dbReference type="RefSeq" id="WP_038559744.1">
    <property type="nucleotide sequence ID" value="NZ_CP007481.1"/>
</dbReference>
<dbReference type="GO" id="GO:0005737">
    <property type="term" value="C:cytoplasm"/>
    <property type="evidence" value="ECO:0007669"/>
    <property type="project" value="UniProtKB-SubCell"/>
</dbReference>
<dbReference type="EMBL" id="CP007481">
    <property type="protein sequence ID" value="AHX11548.1"/>
    <property type="molecule type" value="Genomic_DNA"/>
</dbReference>
<dbReference type="KEGG" id="nhm:NHE_0613"/>
<feature type="domain" description="TACO1/YebC-like N-terminal" evidence="9">
    <location>
        <begin position="5"/>
        <end position="75"/>
    </location>
</feature>
<feature type="region of interest" description="Disordered" evidence="7">
    <location>
        <begin position="1"/>
        <end position="23"/>
    </location>
</feature>
<dbReference type="Pfam" id="PF01709">
    <property type="entry name" value="Transcrip_reg"/>
    <property type="match status" value="1"/>
</dbReference>
<dbReference type="Pfam" id="PF20772">
    <property type="entry name" value="TACO1_YebC_N"/>
    <property type="match status" value="1"/>
</dbReference>
<proteinExistence type="inferred from homology"/>
<evidence type="ECO:0000259" key="9">
    <source>
        <dbReference type="Pfam" id="PF20772"/>
    </source>
</evidence>
<dbReference type="FunFam" id="1.10.10.200:FF:000002">
    <property type="entry name" value="Probable transcriptional regulatory protein CLM62_37755"/>
    <property type="match status" value="1"/>
</dbReference>
<protein>
    <recommendedName>
        <fullName evidence="6">Probable transcriptional regulatory protein NHE_0613</fullName>
    </recommendedName>
</protein>
<evidence type="ECO:0000313" key="11">
    <source>
        <dbReference type="Proteomes" id="UP000023755"/>
    </source>
</evidence>